<sequence>MIRPGIDLLRAARTHKQFVKLADVVTEHWITNGESAYASWFKEAYLSERWNRWHVNGAKVGGVLQSQQGIESHHSVIKKTCVPSSRASANGVLSGILPRILKADGEDLCPLRVAHFSEGPVPPEMMVKAELLVATQRNYKLVYKGRGRLRRLSAVVFSDTKHIVGGQGMLGANVDNERLEFELLSLHRVMVKHQEYPHPFELLPTWSHETIERLRKFLQCTCEAFIRSGWVCSHVLAVLSLLDLLDLRTAMATVPGRRTPGRPPARRLALTTQSNEDGSVIGDVIAVRLSDGVYKWSVRFGDGSVQDYEAEQLATAVNRAHNLHIRVTN</sequence>
<dbReference type="Pfam" id="PF04434">
    <property type="entry name" value="SWIM"/>
    <property type="match status" value="1"/>
</dbReference>
<dbReference type="GO" id="GO:0008270">
    <property type="term" value="F:zinc ion binding"/>
    <property type="evidence" value="ECO:0007669"/>
    <property type="project" value="UniProtKB-KW"/>
</dbReference>
<dbReference type="InParanoid" id="D0NBX5"/>
<feature type="domain" description="SWIM-type" evidence="2">
    <location>
        <begin position="209"/>
        <end position="243"/>
    </location>
</feature>
<evidence type="ECO:0000256" key="1">
    <source>
        <dbReference type="PROSITE-ProRule" id="PRU00325"/>
    </source>
</evidence>
<dbReference type="Proteomes" id="UP000006643">
    <property type="component" value="Unassembled WGS sequence"/>
</dbReference>
<dbReference type="AlphaFoldDB" id="D0NBX5"/>
<keyword evidence="1" id="KW-0862">Zinc</keyword>
<dbReference type="HOGENOM" id="CLU_845867_0_0_1"/>
<gene>
    <name evidence="3" type="ORF">PITG_09207</name>
</gene>
<organism evidence="3 4">
    <name type="scientific">Phytophthora infestans (strain T30-4)</name>
    <name type="common">Potato late blight agent</name>
    <dbReference type="NCBI Taxonomy" id="403677"/>
    <lineage>
        <taxon>Eukaryota</taxon>
        <taxon>Sar</taxon>
        <taxon>Stramenopiles</taxon>
        <taxon>Oomycota</taxon>
        <taxon>Peronosporomycetes</taxon>
        <taxon>Peronosporales</taxon>
        <taxon>Peronosporaceae</taxon>
        <taxon>Phytophthora</taxon>
    </lineage>
</organism>
<proteinExistence type="predicted"/>
<dbReference type="OrthoDB" id="94180at2759"/>
<keyword evidence="1" id="KW-0863">Zinc-finger</keyword>
<evidence type="ECO:0000313" key="3">
    <source>
        <dbReference type="EMBL" id="EEY55280.1"/>
    </source>
</evidence>
<reference evidence="4" key="1">
    <citation type="journal article" date="2009" name="Nature">
        <title>Genome sequence and analysis of the Irish potato famine pathogen Phytophthora infestans.</title>
        <authorList>
            <consortium name="The Broad Institute Genome Sequencing Platform"/>
            <person name="Haas B.J."/>
            <person name="Kamoun S."/>
            <person name="Zody M.C."/>
            <person name="Jiang R.H."/>
            <person name="Handsaker R.E."/>
            <person name="Cano L.M."/>
            <person name="Grabherr M."/>
            <person name="Kodira C.D."/>
            <person name="Raffaele S."/>
            <person name="Torto-Alalibo T."/>
            <person name="Bozkurt T.O."/>
            <person name="Ah-Fong A.M."/>
            <person name="Alvarado L."/>
            <person name="Anderson V.L."/>
            <person name="Armstrong M.R."/>
            <person name="Avrova A."/>
            <person name="Baxter L."/>
            <person name="Beynon J."/>
            <person name="Boevink P.C."/>
            <person name="Bollmann S.R."/>
            <person name="Bos J.I."/>
            <person name="Bulone V."/>
            <person name="Cai G."/>
            <person name="Cakir C."/>
            <person name="Carrington J.C."/>
            <person name="Chawner M."/>
            <person name="Conti L."/>
            <person name="Costanzo S."/>
            <person name="Ewan R."/>
            <person name="Fahlgren N."/>
            <person name="Fischbach M.A."/>
            <person name="Fugelstad J."/>
            <person name="Gilroy E.M."/>
            <person name="Gnerre S."/>
            <person name="Green P.J."/>
            <person name="Grenville-Briggs L.J."/>
            <person name="Griffith J."/>
            <person name="Grunwald N.J."/>
            <person name="Horn K."/>
            <person name="Horner N.R."/>
            <person name="Hu C.H."/>
            <person name="Huitema E."/>
            <person name="Jeong D.H."/>
            <person name="Jones A.M."/>
            <person name="Jones J.D."/>
            <person name="Jones R.W."/>
            <person name="Karlsson E.K."/>
            <person name="Kunjeti S.G."/>
            <person name="Lamour K."/>
            <person name="Liu Z."/>
            <person name="Ma L."/>
            <person name="Maclean D."/>
            <person name="Chibucos M.C."/>
            <person name="McDonald H."/>
            <person name="McWalters J."/>
            <person name="Meijer H.J."/>
            <person name="Morgan W."/>
            <person name="Morris P.F."/>
            <person name="Munro C.A."/>
            <person name="O'Neill K."/>
            <person name="Ospina-Giraldo M."/>
            <person name="Pinzon A."/>
            <person name="Pritchard L."/>
            <person name="Ramsahoye B."/>
            <person name="Ren Q."/>
            <person name="Restrepo S."/>
            <person name="Roy S."/>
            <person name="Sadanandom A."/>
            <person name="Savidor A."/>
            <person name="Schornack S."/>
            <person name="Schwartz D.C."/>
            <person name="Schumann U.D."/>
            <person name="Schwessinger B."/>
            <person name="Seyer L."/>
            <person name="Sharpe T."/>
            <person name="Silvar C."/>
            <person name="Song J."/>
            <person name="Studholme D.J."/>
            <person name="Sykes S."/>
            <person name="Thines M."/>
            <person name="van de Vondervoort P.J."/>
            <person name="Phuntumart V."/>
            <person name="Wawra S."/>
            <person name="Weide R."/>
            <person name="Win J."/>
            <person name="Young C."/>
            <person name="Zhou S."/>
            <person name="Fry W."/>
            <person name="Meyers B.C."/>
            <person name="van West P."/>
            <person name="Ristaino J."/>
            <person name="Govers F."/>
            <person name="Birch P.R."/>
            <person name="Whisson S.C."/>
            <person name="Judelson H.S."/>
            <person name="Nusbaum C."/>
        </authorList>
    </citation>
    <scope>NUCLEOTIDE SEQUENCE [LARGE SCALE GENOMIC DNA]</scope>
    <source>
        <strain evidence="4">T30-4</strain>
    </source>
</reference>
<keyword evidence="4" id="KW-1185">Reference proteome</keyword>
<dbReference type="GeneID" id="9470535"/>
<evidence type="ECO:0000313" key="4">
    <source>
        <dbReference type="Proteomes" id="UP000006643"/>
    </source>
</evidence>
<dbReference type="RefSeq" id="XP_002903504.1">
    <property type="nucleotide sequence ID" value="XM_002903458.1"/>
</dbReference>
<keyword evidence="1" id="KW-0479">Metal-binding</keyword>
<name>D0NBX5_PHYIT</name>
<evidence type="ECO:0000259" key="2">
    <source>
        <dbReference type="PROSITE" id="PS50966"/>
    </source>
</evidence>
<dbReference type="KEGG" id="pif:PITG_09207"/>
<dbReference type="EMBL" id="DS028131">
    <property type="protein sequence ID" value="EEY55280.1"/>
    <property type="molecule type" value="Genomic_DNA"/>
</dbReference>
<dbReference type="PROSITE" id="PS50966">
    <property type="entry name" value="ZF_SWIM"/>
    <property type="match status" value="1"/>
</dbReference>
<protein>
    <recommendedName>
        <fullName evidence="2">SWIM-type domain-containing protein</fullName>
    </recommendedName>
</protein>
<dbReference type="OMA" id="TWSHETI"/>
<dbReference type="eggNOG" id="ENOG502R8CS">
    <property type="taxonomic scope" value="Eukaryota"/>
</dbReference>
<accession>D0NBX5</accession>
<dbReference type="InterPro" id="IPR007527">
    <property type="entry name" value="Znf_SWIM"/>
</dbReference>
<dbReference type="VEuPathDB" id="FungiDB:PITG_09207"/>